<evidence type="ECO:0000313" key="1">
    <source>
        <dbReference type="EMBL" id="BAK02922.1"/>
    </source>
</evidence>
<sequence length="92" mass="10148">MVFQVQRSGRKNELMMPVGGLLAQTCCPLAFWKRETMAFQLRQVPAQGLFVAAVKTSLCGVGGSPLKTVPALMFSVVFLLIASRNRGHRLFH</sequence>
<dbReference type="AlphaFoldDB" id="F2E6F0"/>
<accession>F2E6F0</accession>
<reference evidence="1" key="1">
    <citation type="journal article" date="2011" name="Plant Physiol.">
        <title>Comprehensive sequence analysis of 24,783 barley full-length cDNAs derived from 12 clone libraries.</title>
        <authorList>
            <person name="Matsumoto T."/>
            <person name="Tanaka T."/>
            <person name="Sakai H."/>
            <person name="Amano N."/>
            <person name="Kanamori H."/>
            <person name="Kurita K."/>
            <person name="Kikuta A."/>
            <person name="Kamiya K."/>
            <person name="Yamamoto M."/>
            <person name="Ikawa H."/>
            <person name="Fujii N."/>
            <person name="Hori K."/>
            <person name="Itoh T."/>
            <person name="Sato K."/>
        </authorList>
    </citation>
    <scope>NUCLEOTIDE SEQUENCE</scope>
    <source>
        <tissue evidence="1">Shoot and root</tissue>
    </source>
</reference>
<name>F2E6F0_HORVV</name>
<proteinExistence type="evidence at transcript level"/>
<organism evidence="1">
    <name type="scientific">Hordeum vulgare subsp. vulgare</name>
    <name type="common">Domesticated barley</name>
    <dbReference type="NCBI Taxonomy" id="112509"/>
    <lineage>
        <taxon>Eukaryota</taxon>
        <taxon>Viridiplantae</taxon>
        <taxon>Streptophyta</taxon>
        <taxon>Embryophyta</taxon>
        <taxon>Tracheophyta</taxon>
        <taxon>Spermatophyta</taxon>
        <taxon>Magnoliopsida</taxon>
        <taxon>Liliopsida</taxon>
        <taxon>Poales</taxon>
        <taxon>Poaceae</taxon>
        <taxon>BOP clade</taxon>
        <taxon>Pooideae</taxon>
        <taxon>Triticodae</taxon>
        <taxon>Triticeae</taxon>
        <taxon>Hordeinae</taxon>
        <taxon>Hordeum</taxon>
    </lineage>
</organism>
<protein>
    <submittedName>
        <fullName evidence="1">Predicted protein</fullName>
    </submittedName>
</protein>
<dbReference type="EMBL" id="AK371724">
    <property type="protein sequence ID" value="BAK02922.1"/>
    <property type="molecule type" value="mRNA"/>
</dbReference>